<feature type="region of interest" description="Disordered" evidence="1">
    <location>
        <begin position="49"/>
        <end position="117"/>
    </location>
</feature>
<organism evidence="2 3">
    <name type="scientific">Paraburkholderia terrae</name>
    <dbReference type="NCBI Taxonomy" id="311230"/>
    <lineage>
        <taxon>Bacteria</taxon>
        <taxon>Pseudomonadati</taxon>
        <taxon>Pseudomonadota</taxon>
        <taxon>Betaproteobacteria</taxon>
        <taxon>Burkholderiales</taxon>
        <taxon>Burkholderiaceae</taxon>
        <taxon>Paraburkholderia</taxon>
    </lineage>
</organism>
<gene>
    <name evidence="2" type="ORF">C2L65_18915</name>
</gene>
<dbReference type="EMBL" id="CP026112">
    <property type="protein sequence ID" value="AUT61775.1"/>
    <property type="molecule type" value="Genomic_DNA"/>
</dbReference>
<name>A0A2I8EQB0_9BURK</name>
<protein>
    <submittedName>
        <fullName evidence="2">Uncharacterized protein</fullName>
    </submittedName>
</protein>
<reference evidence="2 3" key="1">
    <citation type="submission" date="2018-01" db="EMBL/GenBank/DDBJ databases">
        <title>Species boundaries and ecological features among Paraburkholderia terrae DSMZ17804T, P. hospita DSMZ17164T and P. caribensis DSMZ13236T.</title>
        <authorList>
            <person name="Pratama A.A."/>
        </authorList>
    </citation>
    <scope>NUCLEOTIDE SEQUENCE [LARGE SCALE GENOMIC DNA]</scope>
    <source>
        <strain evidence="2 3">DSM 17804</strain>
    </source>
</reference>
<proteinExistence type="predicted"/>
<dbReference type="AlphaFoldDB" id="A0A2I8EQB0"/>
<evidence type="ECO:0000313" key="3">
    <source>
        <dbReference type="Proteomes" id="UP000243502"/>
    </source>
</evidence>
<accession>A0A2I8EQB0</accession>
<dbReference type="KEGG" id="pter:C2L65_18915"/>
<feature type="compositionally biased region" description="Polar residues" evidence="1">
    <location>
        <begin position="65"/>
        <end position="75"/>
    </location>
</feature>
<evidence type="ECO:0000256" key="1">
    <source>
        <dbReference type="SAM" id="MobiDB-lite"/>
    </source>
</evidence>
<sequence length="117" mass="12075">MSLHTLALTLWAIVSVYHQRHYPTMKSTVQAFAIAAIFATPLSSYAQASQPVTQSPVSTAPVATDQGSPSPQSLRTPGHSAATDEAGFGGDTKGTSQTGGSGDTTVSAYSPPIRIAR</sequence>
<evidence type="ECO:0000313" key="2">
    <source>
        <dbReference type="EMBL" id="AUT61775.1"/>
    </source>
</evidence>
<feature type="compositionally biased region" description="Gly residues" evidence="1">
    <location>
        <begin position="87"/>
        <end position="102"/>
    </location>
</feature>
<feature type="compositionally biased region" description="Polar residues" evidence="1">
    <location>
        <begin position="49"/>
        <end position="58"/>
    </location>
</feature>
<dbReference type="Proteomes" id="UP000243502">
    <property type="component" value="Chromosome 2"/>
</dbReference>